<dbReference type="PANTHER" id="PTHR33507">
    <property type="entry name" value="INNER MEMBRANE PROTEIN YBBJ"/>
    <property type="match status" value="1"/>
</dbReference>
<name>A0A2P8DFW2_9ACTN</name>
<evidence type="ECO:0000313" key="8">
    <source>
        <dbReference type="Proteomes" id="UP000243528"/>
    </source>
</evidence>
<dbReference type="GO" id="GO:0006508">
    <property type="term" value="P:proteolysis"/>
    <property type="evidence" value="ECO:0007669"/>
    <property type="project" value="UniProtKB-KW"/>
</dbReference>
<dbReference type="GO" id="GO:0008233">
    <property type="term" value="F:peptidase activity"/>
    <property type="evidence" value="ECO:0007669"/>
    <property type="project" value="UniProtKB-KW"/>
</dbReference>
<keyword evidence="7" id="KW-0378">Hydrolase</keyword>
<comment type="caution">
    <text evidence="7">The sequence shown here is derived from an EMBL/GenBank/DDBJ whole genome shotgun (WGS) entry which is preliminary data.</text>
</comment>
<keyword evidence="7" id="KW-0645">Protease</keyword>
<dbReference type="GO" id="GO:0005886">
    <property type="term" value="C:plasma membrane"/>
    <property type="evidence" value="ECO:0007669"/>
    <property type="project" value="TreeGrafter"/>
</dbReference>
<proteinExistence type="predicted"/>
<dbReference type="Proteomes" id="UP000243528">
    <property type="component" value="Unassembled WGS sequence"/>
</dbReference>
<feature type="transmembrane region" description="Helical" evidence="5">
    <location>
        <begin position="12"/>
        <end position="44"/>
    </location>
</feature>
<dbReference type="InterPro" id="IPR052165">
    <property type="entry name" value="Membrane_assoc_protease"/>
</dbReference>
<dbReference type="PANTHER" id="PTHR33507:SF3">
    <property type="entry name" value="INNER MEMBRANE PROTEIN YBBJ"/>
    <property type="match status" value="1"/>
</dbReference>
<dbReference type="InterPro" id="IPR012340">
    <property type="entry name" value="NA-bd_OB-fold"/>
</dbReference>
<dbReference type="EMBL" id="PYGE01000027">
    <property type="protein sequence ID" value="PSK96100.1"/>
    <property type="molecule type" value="Genomic_DNA"/>
</dbReference>
<dbReference type="RefSeq" id="WP_106539730.1">
    <property type="nucleotide sequence ID" value="NZ_PYGE01000027.1"/>
</dbReference>
<keyword evidence="8" id="KW-1185">Reference proteome</keyword>
<protein>
    <submittedName>
        <fullName evidence="7">Membrane protein implicated in regulation of membrane protease activity</fullName>
    </submittedName>
</protein>
<evidence type="ECO:0000256" key="4">
    <source>
        <dbReference type="ARBA" id="ARBA00023136"/>
    </source>
</evidence>
<dbReference type="SUPFAM" id="SSF141322">
    <property type="entry name" value="NfeD domain-like"/>
    <property type="match status" value="1"/>
</dbReference>
<evidence type="ECO:0000256" key="5">
    <source>
        <dbReference type="SAM" id="Phobius"/>
    </source>
</evidence>
<dbReference type="Gene3D" id="2.40.50.140">
    <property type="entry name" value="Nucleic acid-binding proteins"/>
    <property type="match status" value="1"/>
</dbReference>
<dbReference type="OrthoDB" id="9792945at2"/>
<evidence type="ECO:0000313" key="7">
    <source>
        <dbReference type="EMBL" id="PSK96100.1"/>
    </source>
</evidence>
<comment type="subcellular location">
    <subcellularLocation>
        <location evidence="1">Membrane</location>
        <topology evidence="1">Multi-pass membrane protein</topology>
    </subcellularLocation>
</comment>
<dbReference type="InterPro" id="IPR002810">
    <property type="entry name" value="NfeD-like_C"/>
</dbReference>
<dbReference type="AlphaFoldDB" id="A0A2P8DFW2"/>
<evidence type="ECO:0000259" key="6">
    <source>
        <dbReference type="Pfam" id="PF01957"/>
    </source>
</evidence>
<dbReference type="Pfam" id="PF01957">
    <property type="entry name" value="NfeD"/>
    <property type="match status" value="1"/>
</dbReference>
<gene>
    <name evidence="7" type="ORF">CLV30_12741</name>
</gene>
<evidence type="ECO:0000256" key="2">
    <source>
        <dbReference type="ARBA" id="ARBA00022692"/>
    </source>
</evidence>
<reference evidence="7 8" key="1">
    <citation type="submission" date="2018-03" db="EMBL/GenBank/DDBJ databases">
        <title>Genomic Encyclopedia of Archaeal and Bacterial Type Strains, Phase II (KMG-II): from individual species to whole genera.</title>
        <authorList>
            <person name="Goeker M."/>
        </authorList>
    </citation>
    <scope>NUCLEOTIDE SEQUENCE [LARGE SCALE GENOMIC DNA]</scope>
    <source>
        <strain evidence="7 8">DSM 45211</strain>
    </source>
</reference>
<sequence>MSSLWEWLANHAWVLGWAGLALVLGTVELTTLDFFFLMLALGAASGSVAAGAGAEFVVQLLVAVGVSVALLGVVRPAAKRRFLTPAPANVGVDALIGKMGVVVEQVHADGGLVKLSGEIWTARPYDGSSVYDTGTRVDVVEIRGATALVLGAAS</sequence>
<accession>A0A2P8DFW2</accession>
<feature type="transmembrane region" description="Helical" evidence="5">
    <location>
        <begin position="56"/>
        <end position="74"/>
    </location>
</feature>
<keyword evidence="2 5" id="KW-0812">Transmembrane</keyword>
<keyword evidence="3 5" id="KW-1133">Transmembrane helix</keyword>
<evidence type="ECO:0000256" key="1">
    <source>
        <dbReference type="ARBA" id="ARBA00004141"/>
    </source>
</evidence>
<feature type="domain" description="NfeD-like C-terminal" evidence="6">
    <location>
        <begin position="92"/>
        <end position="149"/>
    </location>
</feature>
<evidence type="ECO:0000256" key="3">
    <source>
        <dbReference type="ARBA" id="ARBA00022989"/>
    </source>
</evidence>
<keyword evidence="4 5" id="KW-0472">Membrane</keyword>
<organism evidence="7 8">
    <name type="scientific">Haloactinopolyspora alba</name>
    <dbReference type="NCBI Taxonomy" id="648780"/>
    <lineage>
        <taxon>Bacteria</taxon>
        <taxon>Bacillati</taxon>
        <taxon>Actinomycetota</taxon>
        <taxon>Actinomycetes</taxon>
        <taxon>Jiangellales</taxon>
        <taxon>Jiangellaceae</taxon>
        <taxon>Haloactinopolyspora</taxon>
    </lineage>
</organism>